<dbReference type="OrthoDB" id="3176171at2759"/>
<keyword evidence="9" id="KW-1185">Reference proteome</keyword>
<dbReference type="GO" id="GO:0005524">
    <property type="term" value="F:ATP binding"/>
    <property type="evidence" value="ECO:0007669"/>
    <property type="project" value="UniProtKB-UniRule"/>
</dbReference>
<dbReference type="PANTHER" id="PTHR47971:SF8">
    <property type="entry name" value="KINESIN-LIKE PROTEIN"/>
    <property type="match status" value="1"/>
</dbReference>
<dbReference type="GO" id="GO:0003777">
    <property type="term" value="F:microtubule motor activity"/>
    <property type="evidence" value="ECO:0007669"/>
    <property type="project" value="InterPro"/>
</dbReference>
<keyword evidence="6" id="KW-0547">Nucleotide-binding</keyword>
<dbReference type="GO" id="GO:0008017">
    <property type="term" value="F:microtubule binding"/>
    <property type="evidence" value="ECO:0007669"/>
    <property type="project" value="InterPro"/>
</dbReference>
<accession>A0A8E2J9P7</accession>
<comment type="subcellular location">
    <subcellularLocation>
        <location evidence="1">Cytoplasm</location>
        <location evidence="1">Cytoskeleton</location>
    </subcellularLocation>
</comment>
<dbReference type="InterPro" id="IPR027640">
    <property type="entry name" value="Kinesin-like_fam"/>
</dbReference>
<dbReference type="Proteomes" id="UP000250266">
    <property type="component" value="Unassembled WGS sequence"/>
</dbReference>
<dbReference type="Gene3D" id="3.40.850.10">
    <property type="entry name" value="Kinesin motor domain"/>
    <property type="match status" value="2"/>
</dbReference>
<evidence type="ECO:0000256" key="6">
    <source>
        <dbReference type="PROSITE-ProRule" id="PRU00283"/>
    </source>
</evidence>
<proteinExistence type="inferred from homology"/>
<dbReference type="InterPro" id="IPR036961">
    <property type="entry name" value="Kinesin_motor_dom_sf"/>
</dbReference>
<name>A0A8E2J9P7_9PEZI</name>
<keyword evidence="5" id="KW-0206">Cytoskeleton</keyword>
<gene>
    <name evidence="8" type="ORF">K432DRAFT_471689</name>
</gene>
<keyword evidence="3" id="KW-0493">Microtubule</keyword>
<dbReference type="SMART" id="SM00129">
    <property type="entry name" value="KISc"/>
    <property type="match status" value="1"/>
</dbReference>
<evidence type="ECO:0000256" key="4">
    <source>
        <dbReference type="ARBA" id="ARBA00023175"/>
    </source>
</evidence>
<reference evidence="8 9" key="1">
    <citation type="journal article" date="2016" name="Nat. Commun.">
        <title>Ectomycorrhizal ecology is imprinted in the genome of the dominant symbiotic fungus Cenococcum geophilum.</title>
        <authorList>
            <consortium name="DOE Joint Genome Institute"/>
            <person name="Peter M."/>
            <person name="Kohler A."/>
            <person name="Ohm R.A."/>
            <person name="Kuo A."/>
            <person name="Krutzmann J."/>
            <person name="Morin E."/>
            <person name="Arend M."/>
            <person name="Barry K.W."/>
            <person name="Binder M."/>
            <person name="Choi C."/>
            <person name="Clum A."/>
            <person name="Copeland A."/>
            <person name="Grisel N."/>
            <person name="Haridas S."/>
            <person name="Kipfer T."/>
            <person name="LaButti K."/>
            <person name="Lindquist E."/>
            <person name="Lipzen A."/>
            <person name="Maire R."/>
            <person name="Meier B."/>
            <person name="Mihaltcheva S."/>
            <person name="Molinier V."/>
            <person name="Murat C."/>
            <person name="Poggeler S."/>
            <person name="Quandt C.A."/>
            <person name="Sperisen C."/>
            <person name="Tritt A."/>
            <person name="Tisserant E."/>
            <person name="Crous P.W."/>
            <person name="Henrissat B."/>
            <person name="Nehls U."/>
            <person name="Egli S."/>
            <person name="Spatafora J.W."/>
            <person name="Grigoriev I.V."/>
            <person name="Martin F.M."/>
        </authorList>
    </citation>
    <scope>NUCLEOTIDE SEQUENCE [LARGE SCALE GENOMIC DNA]</scope>
    <source>
        <strain evidence="8 9">CBS 459.81</strain>
    </source>
</reference>
<evidence type="ECO:0000313" key="9">
    <source>
        <dbReference type="Proteomes" id="UP000250266"/>
    </source>
</evidence>
<organism evidence="8 9">
    <name type="scientific">Lepidopterella palustris CBS 459.81</name>
    <dbReference type="NCBI Taxonomy" id="1314670"/>
    <lineage>
        <taxon>Eukaryota</taxon>
        <taxon>Fungi</taxon>
        <taxon>Dikarya</taxon>
        <taxon>Ascomycota</taxon>
        <taxon>Pezizomycotina</taxon>
        <taxon>Dothideomycetes</taxon>
        <taxon>Pleosporomycetidae</taxon>
        <taxon>Mytilinidiales</taxon>
        <taxon>Argynnaceae</taxon>
        <taxon>Lepidopterella</taxon>
    </lineage>
</organism>
<comment type="similarity">
    <text evidence="6">Belongs to the TRAFAC class myosin-kinesin ATPase superfamily. Kinesin family.</text>
</comment>
<evidence type="ECO:0000256" key="1">
    <source>
        <dbReference type="ARBA" id="ARBA00004245"/>
    </source>
</evidence>
<dbReference type="AlphaFoldDB" id="A0A8E2J9P7"/>
<dbReference type="InterPro" id="IPR001752">
    <property type="entry name" value="Kinesin_motor_dom"/>
</dbReference>
<evidence type="ECO:0000256" key="5">
    <source>
        <dbReference type="ARBA" id="ARBA00023212"/>
    </source>
</evidence>
<evidence type="ECO:0000313" key="8">
    <source>
        <dbReference type="EMBL" id="OCK73954.1"/>
    </source>
</evidence>
<dbReference type="SUPFAM" id="SSF52540">
    <property type="entry name" value="P-loop containing nucleoside triphosphate hydrolases"/>
    <property type="match status" value="1"/>
</dbReference>
<dbReference type="EMBL" id="KV745605">
    <property type="protein sequence ID" value="OCK73954.1"/>
    <property type="molecule type" value="Genomic_DNA"/>
</dbReference>
<protein>
    <submittedName>
        <fullName evidence="8">Kinesin family protein</fullName>
    </submittedName>
</protein>
<feature type="domain" description="Kinesin motor" evidence="7">
    <location>
        <begin position="9"/>
        <end position="393"/>
    </location>
</feature>
<sequence>MASQHLSSSFKVYVRRRPLITSESSASKMERSIVQHETNQSISLSSQSSSNRSRTWKSVASFAQVFVASAVNSHVFERVVAPTFPQVMDGATCNFFAYGHSGSGKTHTIVGYDYEDDQHLGMWLSAARDLFRAVDEINVKTRPRECSHGFSEPDGQTHIRGQTEILESGKVRLRKTVLAGLEMRKTGSSSVHDKSSRTHVVLELEVINKELLEARCNIYLEEHKKSLIRTPEGQFIYDPERPLNKRRIDAAEAEKREDETRLKVAEDAVAECFKTRRYPCLGGKFVFVDLAGSDHFDQGNGTSVVGPKQTSQERLQGRQINTDLFALKEVVRARALNQARIPFRSSPLTMVLRSHFLATNKGQSAMILTVSPSEAQFTATMNTLQYGNLVGIAGETTQK</sequence>
<keyword evidence="4 6" id="KW-0505">Motor protein</keyword>
<evidence type="ECO:0000256" key="3">
    <source>
        <dbReference type="ARBA" id="ARBA00022701"/>
    </source>
</evidence>
<evidence type="ECO:0000256" key="2">
    <source>
        <dbReference type="ARBA" id="ARBA00022490"/>
    </source>
</evidence>
<dbReference type="Pfam" id="PF00225">
    <property type="entry name" value="Kinesin"/>
    <property type="match status" value="2"/>
</dbReference>
<dbReference type="GO" id="GO:0005874">
    <property type="term" value="C:microtubule"/>
    <property type="evidence" value="ECO:0007669"/>
    <property type="project" value="UniProtKB-KW"/>
</dbReference>
<dbReference type="GO" id="GO:0007018">
    <property type="term" value="P:microtubule-based movement"/>
    <property type="evidence" value="ECO:0007669"/>
    <property type="project" value="InterPro"/>
</dbReference>
<dbReference type="GO" id="GO:0007019">
    <property type="term" value="P:microtubule depolymerization"/>
    <property type="evidence" value="ECO:0007669"/>
    <property type="project" value="TreeGrafter"/>
</dbReference>
<keyword evidence="6" id="KW-0067">ATP-binding</keyword>
<feature type="binding site" evidence="6">
    <location>
        <begin position="99"/>
        <end position="106"/>
    </location>
    <ligand>
        <name>ATP</name>
        <dbReference type="ChEBI" id="CHEBI:30616"/>
    </ligand>
</feature>
<evidence type="ECO:0000259" key="7">
    <source>
        <dbReference type="PROSITE" id="PS50067"/>
    </source>
</evidence>
<dbReference type="PROSITE" id="PS50067">
    <property type="entry name" value="KINESIN_MOTOR_2"/>
    <property type="match status" value="1"/>
</dbReference>
<dbReference type="PANTHER" id="PTHR47971">
    <property type="entry name" value="KINESIN-RELATED PROTEIN 6"/>
    <property type="match status" value="1"/>
</dbReference>
<dbReference type="InterPro" id="IPR027417">
    <property type="entry name" value="P-loop_NTPase"/>
</dbReference>
<dbReference type="PRINTS" id="PR00380">
    <property type="entry name" value="KINESINHEAVY"/>
</dbReference>
<keyword evidence="2" id="KW-0963">Cytoplasm</keyword>